<dbReference type="PROSITE" id="PS50010">
    <property type="entry name" value="DH_2"/>
    <property type="match status" value="1"/>
</dbReference>
<keyword evidence="2" id="KW-0472">Membrane</keyword>
<dbReference type="Proteomes" id="UP000007879">
    <property type="component" value="Unassembled WGS sequence"/>
</dbReference>
<feature type="compositionally biased region" description="Polar residues" evidence="1">
    <location>
        <begin position="467"/>
        <end position="494"/>
    </location>
</feature>
<dbReference type="STRING" id="400682.A0A1X7UZV5"/>
<gene>
    <name evidence="4" type="primary">109581680</name>
</gene>
<dbReference type="InterPro" id="IPR000219">
    <property type="entry name" value="DH_dom"/>
</dbReference>
<dbReference type="EnsemblMetazoa" id="XM_019995998.1">
    <property type="protein sequence ID" value="XP_019851557.1"/>
    <property type="gene ID" value="LOC109581680"/>
</dbReference>
<dbReference type="InterPro" id="IPR035899">
    <property type="entry name" value="DBL_dom_sf"/>
</dbReference>
<reference evidence="5" key="1">
    <citation type="journal article" date="2010" name="Nature">
        <title>The Amphimedon queenslandica genome and the evolution of animal complexity.</title>
        <authorList>
            <person name="Srivastava M."/>
            <person name="Simakov O."/>
            <person name="Chapman J."/>
            <person name="Fahey B."/>
            <person name="Gauthier M.E."/>
            <person name="Mitros T."/>
            <person name="Richards G.S."/>
            <person name="Conaco C."/>
            <person name="Dacre M."/>
            <person name="Hellsten U."/>
            <person name="Larroux C."/>
            <person name="Putnam N.H."/>
            <person name="Stanke M."/>
            <person name="Adamska M."/>
            <person name="Darling A."/>
            <person name="Degnan S.M."/>
            <person name="Oakley T.H."/>
            <person name="Plachetzki D.C."/>
            <person name="Zhai Y."/>
            <person name="Adamski M."/>
            <person name="Calcino A."/>
            <person name="Cummins S.F."/>
            <person name="Goodstein D.M."/>
            <person name="Harris C."/>
            <person name="Jackson D.J."/>
            <person name="Leys S.P."/>
            <person name="Shu S."/>
            <person name="Woodcroft B.J."/>
            <person name="Vervoort M."/>
            <person name="Kosik K.S."/>
            <person name="Manning G."/>
            <person name="Degnan B.M."/>
            <person name="Rokhsar D.S."/>
        </authorList>
    </citation>
    <scope>NUCLEOTIDE SEQUENCE [LARGE SCALE GENOMIC DNA]</scope>
</reference>
<dbReference type="GO" id="GO:0005085">
    <property type="term" value="F:guanyl-nucleotide exchange factor activity"/>
    <property type="evidence" value="ECO:0007669"/>
    <property type="project" value="InterPro"/>
</dbReference>
<evidence type="ECO:0000256" key="2">
    <source>
        <dbReference type="SAM" id="Phobius"/>
    </source>
</evidence>
<evidence type="ECO:0000313" key="5">
    <source>
        <dbReference type="Proteomes" id="UP000007879"/>
    </source>
</evidence>
<dbReference type="Pfam" id="PF00621">
    <property type="entry name" value="RhoGEF"/>
    <property type="match status" value="1"/>
</dbReference>
<accession>A0A1X7UZV5</accession>
<evidence type="ECO:0000313" key="4">
    <source>
        <dbReference type="EnsemblMetazoa" id="Aqu2.1.32877_001"/>
    </source>
</evidence>
<dbReference type="Pfam" id="PF22697">
    <property type="entry name" value="SOS1_NGEF_PH"/>
    <property type="match status" value="1"/>
</dbReference>
<organism evidence="4">
    <name type="scientific">Amphimedon queenslandica</name>
    <name type="common">Sponge</name>
    <dbReference type="NCBI Taxonomy" id="400682"/>
    <lineage>
        <taxon>Eukaryota</taxon>
        <taxon>Metazoa</taxon>
        <taxon>Porifera</taxon>
        <taxon>Demospongiae</taxon>
        <taxon>Heteroscleromorpha</taxon>
        <taxon>Haplosclerida</taxon>
        <taxon>Niphatidae</taxon>
        <taxon>Amphimedon</taxon>
    </lineage>
</organism>
<feature type="region of interest" description="Disordered" evidence="1">
    <location>
        <begin position="917"/>
        <end position="944"/>
    </location>
</feature>
<dbReference type="InterPro" id="IPR011993">
    <property type="entry name" value="PH-like_dom_sf"/>
</dbReference>
<feature type="compositionally biased region" description="Basic residues" evidence="1">
    <location>
        <begin position="445"/>
        <end position="456"/>
    </location>
</feature>
<dbReference type="GO" id="GO:0031267">
    <property type="term" value="F:small GTPase binding"/>
    <property type="evidence" value="ECO:0007669"/>
    <property type="project" value="TreeGrafter"/>
</dbReference>
<dbReference type="PANTHER" id="PTHR45924:SF2">
    <property type="entry name" value="FI17866P1"/>
    <property type="match status" value="1"/>
</dbReference>
<dbReference type="Gene3D" id="1.20.900.10">
    <property type="entry name" value="Dbl homology (DH) domain"/>
    <property type="match status" value="1"/>
</dbReference>
<dbReference type="CDD" id="cd00160">
    <property type="entry name" value="RhoGEF"/>
    <property type="match status" value="1"/>
</dbReference>
<dbReference type="InterPro" id="IPR055251">
    <property type="entry name" value="SOS1_NGEF_PH"/>
</dbReference>
<sequence>MSSAVVEVPPSLAASAVPVEDPAVSLLPAAHSPSPCEKEEPDLNSTGNEGECVQVAGLADDKSEKVSVDLIDTDTLLESWPHKSGHAVKELILTEKTYLESLEEVINGYLKPLYGLLLQKSQGPQFIETVFCNIRKLHAIHLKVYESLLLAYDKPDEFGKVFEDNSIQFREYIRYCTNFPFCESMLQKTMKKPSDTQRFITWCQIQLGHPLPLITYLHKPVQRILKYKLLLEQILKRFHESTPGQKELMNALVNMSGLAHEINEVKKRQENVTRVKSIEKQLKGLKGSEISGSSLLSYGHLIYEVDCKVLSRRGGERTLLLFEKMLLFLKKLKSETGYIYKGFIKVEELDLTEDSNKETVLSIFSISSPSKRFVVQVRSSRVKEELVQCIQTLLVPHMKRETEPSHESTVEEDERIPSVGHITKKPKMVNLLRQRSLAASTDLQRRRKTRQMSTRKHSLDQHHSASRSDALSGSADSGISISKDSSETISLSIENETEEPRRLHRKTAFRRKKTKKNDDSVTSELCESSWADHTGLDEDGMSSLDLVSSLDKKPRALTFSSKEDLLHSSGEFIYPENHQRHNTVIGGLRERADLYSVPPDPYEALERNRLLSDITLVEEEEEEEEEEKNEDERGTEDLEEEIQGEVEGEIEEKASEGNTVERRSIFSRGFEDSNESLGSNASSMCLEDHYLLSQTAKSAIIASRDGENIVIYDDTEDSESDYEYEEEEEEEGSERDEIETRGGEEEEERSSSPEPEKKQHTSLRSYLSTSNLLRVPQEQVYFNSKECAYSTLPRGAGLMGVSSPLLYSHRRKIQRSLTSDVLQSLPSEKGLILCDNLSASSSDLSPSSTPYDEQKRDELTSTKNQQEEKEGIPSSDLIEKELGEENEKNDFLIQAASLGTNASPQIEMNHSSLMISEDKDLFPPPPESSTVSDLRPHENEASHPSYSWNSSLAFDDNSFEQQPLTLSSSLFGIDQLVDHHVTPTIDLHKEINETMPVANSEEELIISDDLPNTNEEVLPSAYNEEFVSNKNNGSLSASASNRDSISESDQELMSSGSHVESTNLEILSSNSNGEPIDEEVLADDKSVNEHINEATDIIKSNDAKGAVQPFHNEHITNKESSTEESSFQHTFDNCSDNFSSSNNNDKEIDSPQVRRRDIPKSVNIHHTIAELPSTSVTSAKSPAWIGSKTALIVKYGTAGLLTNCLSTYSQQNLLVCLMLLGIVLFLTVMIGFSYFFYYRNEN</sequence>
<feature type="region of interest" description="Disordered" evidence="1">
    <location>
        <begin position="713"/>
        <end position="769"/>
    </location>
</feature>
<feature type="region of interest" description="Disordered" evidence="1">
    <location>
        <begin position="839"/>
        <end position="878"/>
    </location>
</feature>
<feature type="compositionally biased region" description="Acidic residues" evidence="1">
    <location>
        <begin position="617"/>
        <end position="629"/>
    </location>
</feature>
<feature type="domain" description="DH" evidence="3">
    <location>
        <begin position="83"/>
        <end position="265"/>
    </location>
</feature>
<feature type="region of interest" description="Disordered" evidence="1">
    <location>
        <begin position="398"/>
        <end position="524"/>
    </location>
</feature>
<proteinExistence type="predicted"/>
<name>A0A1X7UZV5_AMPQE</name>
<keyword evidence="2" id="KW-0812">Transmembrane</keyword>
<feature type="compositionally biased region" description="Low complexity" evidence="1">
    <location>
        <begin position="839"/>
        <end position="848"/>
    </location>
</feature>
<evidence type="ECO:0000259" key="3">
    <source>
        <dbReference type="PROSITE" id="PS50010"/>
    </source>
</evidence>
<evidence type="ECO:0000256" key="1">
    <source>
        <dbReference type="SAM" id="MobiDB-lite"/>
    </source>
</evidence>
<protein>
    <recommendedName>
        <fullName evidence="3">DH domain-containing protein</fullName>
    </recommendedName>
</protein>
<dbReference type="InParanoid" id="A0A1X7UZV5"/>
<dbReference type="Gene3D" id="2.30.29.30">
    <property type="entry name" value="Pleckstrin-homology domain (PH domain)/Phosphotyrosine-binding domain (PTB)"/>
    <property type="match status" value="1"/>
</dbReference>
<feature type="region of interest" description="Disordered" evidence="1">
    <location>
        <begin position="617"/>
        <end position="681"/>
    </location>
</feature>
<dbReference type="SUPFAM" id="SSF48065">
    <property type="entry name" value="DBL homology domain (DH-domain)"/>
    <property type="match status" value="1"/>
</dbReference>
<feature type="compositionally biased region" description="Basic and acidic residues" evidence="1">
    <location>
        <begin position="398"/>
        <end position="409"/>
    </location>
</feature>
<dbReference type="EnsemblMetazoa" id="Aqu2.1.32877_001">
    <property type="protein sequence ID" value="Aqu2.1.32877_001"/>
    <property type="gene ID" value="Aqu2.1.32877"/>
</dbReference>
<feature type="region of interest" description="Disordered" evidence="1">
    <location>
        <begin position="1033"/>
        <end position="1061"/>
    </location>
</feature>
<feature type="compositionally biased region" description="Polar residues" evidence="1">
    <location>
        <begin position="1051"/>
        <end position="1061"/>
    </location>
</feature>
<feature type="compositionally biased region" description="Basic and acidic residues" evidence="1">
    <location>
        <begin position="852"/>
        <end position="878"/>
    </location>
</feature>
<feature type="compositionally biased region" description="Acidic residues" evidence="1">
    <location>
        <begin position="713"/>
        <end position="737"/>
    </location>
</feature>
<feature type="transmembrane region" description="Helical" evidence="2">
    <location>
        <begin position="1212"/>
        <end position="1237"/>
    </location>
</feature>
<feature type="compositionally biased region" description="Acidic residues" evidence="1">
    <location>
        <begin position="637"/>
        <end position="650"/>
    </location>
</feature>
<dbReference type="OrthoDB" id="1594986at2759"/>
<dbReference type="AlphaFoldDB" id="A0A1X7UZV5"/>
<feature type="region of interest" description="Disordered" evidence="1">
    <location>
        <begin position="26"/>
        <end position="47"/>
    </location>
</feature>
<dbReference type="eggNOG" id="KOG3518">
    <property type="taxonomic scope" value="Eukaryota"/>
</dbReference>
<keyword evidence="2" id="KW-1133">Transmembrane helix</keyword>
<feature type="compositionally biased region" description="Basic residues" evidence="1">
    <location>
        <begin position="502"/>
        <end position="515"/>
    </location>
</feature>
<feature type="compositionally biased region" description="Polar residues" evidence="1">
    <location>
        <begin position="1033"/>
        <end position="1043"/>
    </location>
</feature>
<feature type="compositionally biased region" description="Basic and acidic residues" evidence="1">
    <location>
        <begin position="651"/>
        <end position="664"/>
    </location>
</feature>
<reference evidence="4" key="2">
    <citation type="submission" date="2017-05" db="UniProtKB">
        <authorList>
            <consortium name="EnsemblMetazoa"/>
        </authorList>
    </citation>
    <scope>IDENTIFICATION</scope>
</reference>
<dbReference type="SUPFAM" id="SSF50729">
    <property type="entry name" value="PH domain-like"/>
    <property type="match status" value="1"/>
</dbReference>
<dbReference type="SMART" id="SM00325">
    <property type="entry name" value="RhoGEF"/>
    <property type="match status" value="1"/>
</dbReference>
<dbReference type="PANTHER" id="PTHR45924">
    <property type="entry name" value="FI17866P1"/>
    <property type="match status" value="1"/>
</dbReference>
<feature type="compositionally biased region" description="Basic and acidic residues" evidence="1">
    <location>
        <begin position="738"/>
        <end position="759"/>
    </location>
</feature>
<keyword evidence="5" id="KW-1185">Reference proteome</keyword>